<reference evidence="4 5" key="1">
    <citation type="submission" date="2018-01" db="EMBL/GenBank/DDBJ databases">
        <title>Genome sequence of a Cantenovulum-like bacteria.</title>
        <authorList>
            <person name="Tan W.R."/>
            <person name="Lau N.-S."/>
            <person name="Go F."/>
            <person name="Amirul A.-A.A."/>
        </authorList>
    </citation>
    <scope>NUCLEOTIDE SEQUENCE [LARGE SCALE GENOMIC DNA]</scope>
    <source>
        <strain evidence="4 5">CCB-QB4</strain>
    </source>
</reference>
<organism evidence="4 5">
    <name type="scientific">Saccharobesus litoralis</name>
    <dbReference type="NCBI Taxonomy" id="2172099"/>
    <lineage>
        <taxon>Bacteria</taxon>
        <taxon>Pseudomonadati</taxon>
        <taxon>Pseudomonadota</taxon>
        <taxon>Gammaproteobacteria</taxon>
        <taxon>Alteromonadales</taxon>
        <taxon>Alteromonadaceae</taxon>
        <taxon>Saccharobesus</taxon>
    </lineage>
</organism>
<dbReference type="InterPro" id="IPR013126">
    <property type="entry name" value="Hsp_70_fam"/>
</dbReference>
<dbReference type="Proteomes" id="UP000244441">
    <property type="component" value="Chromosome"/>
</dbReference>
<dbReference type="GO" id="GO:0005524">
    <property type="term" value="F:ATP binding"/>
    <property type="evidence" value="ECO:0007669"/>
    <property type="project" value="UniProtKB-KW"/>
</dbReference>
<dbReference type="PANTHER" id="PTHR19375">
    <property type="entry name" value="HEAT SHOCK PROTEIN 70KDA"/>
    <property type="match status" value="1"/>
</dbReference>
<dbReference type="PROSITE" id="PS00329">
    <property type="entry name" value="HSP70_2"/>
    <property type="match status" value="1"/>
</dbReference>
<proteinExistence type="inferred from homology"/>
<accession>A0A2S0VRR3</accession>
<dbReference type="Gene3D" id="3.90.640.10">
    <property type="entry name" value="Actin, Chain A, domain 4"/>
    <property type="match status" value="1"/>
</dbReference>
<dbReference type="Gene3D" id="3.30.420.40">
    <property type="match status" value="2"/>
</dbReference>
<dbReference type="OrthoDB" id="9807934at2"/>
<sequence>MNCGLDFGTSHCALGVSYGQQTEIVPLFTHNDKPTRFMPSTLYAFERGLISDYIYQALSSQPELATGYLQARKLALQKAPALRRNHDLTANETACFVGHEAISEYLEFPEEGYFVKSPKSFLGASGLQANQIEFFEDLVTAMMLSVKNQAEKHLQQSLQNVVIGRPVNFQGINSEHSNKQAIDILTLAAQRCGFQQVEFLYEPLAAGIDFESQLDQEKTVLVVDIGGGTTDCSMVIMGPDRQQLTERQGDFLAHTGKRVGGNDLDIFFAYKQLMPLFGLGSEFKTGKSLPTRIFWDAVATNDVVAQTEFYSRSNANALDQLTRDAAQGHLIKRLYQLQQTKQNNRLVRSAELAKIQLSEQPQTQVELDYISHGLNQQLTPQDFADAIQAPIKDIQSLIVEAINQAQCQPDVIYLTGGSAKSPVLRQAVLDAVQQAHQQSEQAIPLLDGDYFGSVTAGLAKWASRIYA</sequence>
<dbReference type="SUPFAM" id="SSF53067">
    <property type="entry name" value="Actin-like ATPase domain"/>
    <property type="match status" value="2"/>
</dbReference>
<dbReference type="Pfam" id="PF00012">
    <property type="entry name" value="HSP70"/>
    <property type="match status" value="2"/>
</dbReference>
<keyword evidence="3" id="KW-0067">ATP-binding</keyword>
<evidence type="ECO:0000256" key="1">
    <source>
        <dbReference type="ARBA" id="ARBA00007381"/>
    </source>
</evidence>
<dbReference type="EMBL" id="CP026604">
    <property type="protein sequence ID" value="AWB66911.1"/>
    <property type="molecule type" value="Genomic_DNA"/>
</dbReference>
<dbReference type="AlphaFoldDB" id="A0A2S0VRR3"/>
<protein>
    <submittedName>
        <fullName evidence="4">Molecular chaperone</fullName>
    </submittedName>
</protein>
<evidence type="ECO:0000313" key="4">
    <source>
        <dbReference type="EMBL" id="AWB66911.1"/>
    </source>
</evidence>
<dbReference type="GO" id="GO:0140662">
    <property type="term" value="F:ATP-dependent protein folding chaperone"/>
    <property type="evidence" value="ECO:0007669"/>
    <property type="project" value="InterPro"/>
</dbReference>
<gene>
    <name evidence="4" type="ORF">C2869_10900</name>
</gene>
<evidence type="ECO:0000256" key="2">
    <source>
        <dbReference type="ARBA" id="ARBA00022741"/>
    </source>
</evidence>
<evidence type="ECO:0000256" key="3">
    <source>
        <dbReference type="ARBA" id="ARBA00022840"/>
    </source>
</evidence>
<dbReference type="KEGG" id="cate:C2869_10900"/>
<dbReference type="NCBIfam" id="NF008673">
    <property type="entry name" value="PRK11678.1"/>
    <property type="match status" value="1"/>
</dbReference>
<dbReference type="InterPro" id="IPR043129">
    <property type="entry name" value="ATPase_NBD"/>
</dbReference>
<keyword evidence="2" id="KW-0547">Nucleotide-binding</keyword>
<name>A0A2S0VRR3_9ALTE</name>
<keyword evidence="5" id="KW-1185">Reference proteome</keyword>
<comment type="similarity">
    <text evidence="1">Belongs to the heat shock protein 70 family.</text>
</comment>
<dbReference type="RefSeq" id="WP_108602967.1">
    <property type="nucleotide sequence ID" value="NZ_CP026604.1"/>
</dbReference>
<dbReference type="InterPro" id="IPR018181">
    <property type="entry name" value="Heat_shock_70_CS"/>
</dbReference>
<evidence type="ECO:0000313" key="5">
    <source>
        <dbReference type="Proteomes" id="UP000244441"/>
    </source>
</evidence>